<dbReference type="Gene3D" id="2.30.29.30">
    <property type="entry name" value="Pleckstrin-homology domain (PH domain)/Phosphotyrosine-binding domain (PTB)"/>
    <property type="match status" value="1"/>
</dbReference>
<organism evidence="7 9">
    <name type="scientific">Yarrowia lipolytica</name>
    <name type="common">Candida lipolytica</name>
    <dbReference type="NCBI Taxonomy" id="4952"/>
    <lineage>
        <taxon>Eukaryota</taxon>
        <taxon>Fungi</taxon>
        <taxon>Dikarya</taxon>
        <taxon>Ascomycota</taxon>
        <taxon>Saccharomycotina</taxon>
        <taxon>Dipodascomycetes</taxon>
        <taxon>Dipodascales</taxon>
        <taxon>Dipodascales incertae sedis</taxon>
        <taxon>Yarrowia</taxon>
    </lineage>
</organism>
<comment type="subcellular location">
    <subcellularLocation>
        <location evidence="2">Cytoplasm</location>
    </subcellularLocation>
    <subcellularLocation>
        <location evidence="1">Nucleus</location>
    </subcellularLocation>
</comment>
<evidence type="ECO:0000256" key="4">
    <source>
        <dbReference type="ARBA" id="ARBA00015935"/>
    </source>
</evidence>
<dbReference type="GO" id="GO:0034715">
    <property type="term" value="C:pICln-Sm protein complex"/>
    <property type="evidence" value="ECO:0007669"/>
    <property type="project" value="TreeGrafter"/>
</dbReference>
<evidence type="ECO:0000313" key="7">
    <source>
        <dbReference type="EMBL" id="AOW05638.1"/>
    </source>
</evidence>
<dbReference type="PANTHER" id="PTHR21399">
    <property type="entry name" value="CHLORIDE CONDUCTANCE REGULATORY PROTEIN ICLN"/>
    <property type="match status" value="1"/>
</dbReference>
<dbReference type="InterPro" id="IPR011993">
    <property type="entry name" value="PH-like_dom_sf"/>
</dbReference>
<name>A0A1H6Q1K8_YARLL</name>
<dbReference type="Pfam" id="PF03517">
    <property type="entry name" value="Voldacs"/>
    <property type="match status" value="1"/>
</dbReference>
<dbReference type="VEuPathDB" id="FungiDB:YALI1_E22859g"/>
<evidence type="ECO:0000256" key="3">
    <source>
        <dbReference type="ARBA" id="ARBA00006172"/>
    </source>
</evidence>
<dbReference type="GeneID" id="2911743"/>
<evidence type="ECO:0000256" key="6">
    <source>
        <dbReference type="ARBA" id="ARBA00023242"/>
    </source>
</evidence>
<dbReference type="Proteomes" id="UP000182444">
    <property type="component" value="Chromosome 1E"/>
</dbReference>
<comment type="similarity">
    <text evidence="3">Belongs to the LOT5 family.</text>
</comment>
<dbReference type="Proteomes" id="UP000256601">
    <property type="component" value="Unassembled WGS sequence"/>
</dbReference>
<reference evidence="7 9" key="1">
    <citation type="journal article" date="2016" name="PLoS ONE">
        <title>Sequence Assembly of Yarrowia lipolytica Strain W29/CLIB89 Shows Transposable Element Diversity.</title>
        <authorList>
            <person name="Magnan C."/>
            <person name="Yu J."/>
            <person name="Chang I."/>
            <person name="Jahn E."/>
            <person name="Kanomata Y."/>
            <person name="Wu J."/>
            <person name="Zeller M."/>
            <person name="Oakes M."/>
            <person name="Baldi P."/>
            <person name="Sandmeyer S."/>
        </authorList>
    </citation>
    <scope>NUCLEOTIDE SEQUENCE [LARGE SCALE GENOMIC DNA]</scope>
    <source>
        <strain evidence="7">CLIB89</strain>
        <strain evidence="9">CLIB89(W29)</strain>
    </source>
</reference>
<dbReference type="GO" id="GO:0045292">
    <property type="term" value="P:mRNA cis splicing, via spliceosome"/>
    <property type="evidence" value="ECO:0007669"/>
    <property type="project" value="TreeGrafter"/>
</dbReference>
<dbReference type="AlphaFoldDB" id="A0A1H6Q1K8"/>
<dbReference type="GO" id="GO:0005829">
    <property type="term" value="C:cytosol"/>
    <property type="evidence" value="ECO:0007669"/>
    <property type="project" value="TreeGrafter"/>
</dbReference>
<keyword evidence="6" id="KW-0539">Nucleus</keyword>
<sequence length="262" mass="28813">MHHVGDLLGQNITRISTVPTTSQHMEYSTIDHDLTREDYVALAEHQSSTPASFSLEDNVVCYFEGTVNVQLLSEDGKGDQTAYQQGKIYVLTSHVTLWFAQTSSGVNIPYQKILLHATQQGSDGHQQIYLQLEDSPLSLVGPFAGESQESFSEVIISTQPDTLIDTLFASLSTCAALHPDPSDSDNDMGQLQPALETHAEEMEPDGDLGEEGVGGWIAHEKIQTDSMDNASLEVILENEVRAGIVRPREGSEELAEKWRKVE</sequence>
<evidence type="ECO:0000313" key="9">
    <source>
        <dbReference type="Proteomes" id="UP000182444"/>
    </source>
</evidence>
<evidence type="ECO:0000256" key="1">
    <source>
        <dbReference type="ARBA" id="ARBA00004123"/>
    </source>
</evidence>
<gene>
    <name evidence="8" type="ORF">B0I71DRAFT_136302</name>
    <name evidence="7" type="ORF">YALI1_E22859g</name>
</gene>
<evidence type="ECO:0000313" key="8">
    <source>
        <dbReference type="EMBL" id="RDW23210.1"/>
    </source>
</evidence>
<evidence type="ECO:0000313" key="10">
    <source>
        <dbReference type="Proteomes" id="UP000256601"/>
    </source>
</evidence>
<protein>
    <recommendedName>
        <fullName evidence="4">Protein LOT5</fullName>
    </recommendedName>
</protein>
<evidence type="ECO:0000256" key="5">
    <source>
        <dbReference type="ARBA" id="ARBA00022490"/>
    </source>
</evidence>
<dbReference type="PANTHER" id="PTHR21399:SF0">
    <property type="entry name" value="METHYLOSOME SUBUNIT PICLN"/>
    <property type="match status" value="1"/>
</dbReference>
<dbReference type="GO" id="GO:0005681">
    <property type="term" value="C:spliceosomal complex"/>
    <property type="evidence" value="ECO:0007669"/>
    <property type="project" value="TreeGrafter"/>
</dbReference>
<dbReference type="EMBL" id="CP017557">
    <property type="protein sequence ID" value="AOW05638.1"/>
    <property type="molecule type" value="Genomic_DNA"/>
</dbReference>
<proteinExistence type="inferred from homology"/>
<accession>A0A1H6Q1K8</accession>
<dbReference type="GO" id="GO:0000387">
    <property type="term" value="P:spliceosomal snRNP assembly"/>
    <property type="evidence" value="ECO:0007669"/>
    <property type="project" value="TreeGrafter"/>
</dbReference>
<dbReference type="KEGG" id="yli:2911743"/>
<dbReference type="InterPro" id="IPR039924">
    <property type="entry name" value="ICln/Lot5/Saf5"/>
</dbReference>
<keyword evidence="5" id="KW-0963">Cytoplasm</keyword>
<dbReference type="eggNOG" id="ENOG502RY1I">
    <property type="taxonomic scope" value="Eukaryota"/>
</dbReference>
<reference evidence="8 10" key="2">
    <citation type="submission" date="2018-07" db="EMBL/GenBank/DDBJ databases">
        <title>Draft Genome Assemblies for Five Robust Yarrowia lipolytica Strains Exhibiting High Lipid Production and Pentose Sugar Utilization and Sugar Alcohol Secretion from Undetoxified Lignocellulosic Biomass Hydrolysates.</title>
        <authorList>
            <consortium name="DOE Joint Genome Institute"/>
            <person name="Walker C."/>
            <person name="Ryu S."/>
            <person name="Na H."/>
            <person name="Zane M."/>
            <person name="LaButti K."/>
            <person name="Lipzen A."/>
            <person name="Haridas S."/>
            <person name="Barry K."/>
            <person name="Grigoriev I.V."/>
            <person name="Quarterman J."/>
            <person name="Slininger P."/>
            <person name="Dien B."/>
            <person name="Trinh C.T."/>
        </authorList>
    </citation>
    <scope>NUCLEOTIDE SEQUENCE [LARGE SCALE GENOMIC DNA]</scope>
    <source>
        <strain evidence="8 10">YB392</strain>
    </source>
</reference>
<dbReference type="EMBL" id="KZ859101">
    <property type="protein sequence ID" value="RDW23210.1"/>
    <property type="molecule type" value="Genomic_DNA"/>
</dbReference>
<evidence type="ECO:0000256" key="2">
    <source>
        <dbReference type="ARBA" id="ARBA00004496"/>
    </source>
</evidence>
<dbReference type="VEuPathDB" id="FungiDB:YALI0_E19052g"/>